<dbReference type="SUPFAM" id="SSF57829">
    <property type="entry name" value="Zn-binding ribosomal proteins"/>
    <property type="match status" value="1"/>
</dbReference>
<protein>
    <submittedName>
        <fullName evidence="2">Zinc-ribbon domain-containing protein</fullName>
    </submittedName>
</protein>
<dbReference type="InterPro" id="IPR026870">
    <property type="entry name" value="Zinc_ribbon_dom"/>
</dbReference>
<dbReference type="AlphaFoldDB" id="A0A7W3YN28"/>
<evidence type="ECO:0000313" key="2">
    <source>
        <dbReference type="EMBL" id="MBB1097668.1"/>
    </source>
</evidence>
<keyword evidence="3" id="KW-1185">Reference proteome</keyword>
<comment type="caution">
    <text evidence="2">The sequence shown here is derived from an EMBL/GenBank/DDBJ whole genome shotgun (WGS) entry which is preliminary data.</text>
</comment>
<gene>
    <name evidence="2" type="ORF">H5S09_06900</name>
</gene>
<dbReference type="Gene3D" id="4.10.1060.50">
    <property type="match status" value="1"/>
</dbReference>
<evidence type="ECO:0000259" key="1">
    <source>
        <dbReference type="Pfam" id="PF13240"/>
    </source>
</evidence>
<sequence length="38" mass="4145">MKICPKCGEKNNKEARFCTKCGYNFGTGSGSAQNKSKK</sequence>
<dbReference type="RefSeq" id="WP_182596407.1">
    <property type="nucleotide sequence ID" value="NZ_JACIVA010000047.1"/>
</dbReference>
<dbReference type="EMBL" id="JACIVA010000047">
    <property type="protein sequence ID" value="MBB1097668.1"/>
    <property type="molecule type" value="Genomic_DNA"/>
</dbReference>
<evidence type="ECO:0000313" key="3">
    <source>
        <dbReference type="Proteomes" id="UP000517106"/>
    </source>
</evidence>
<dbReference type="InterPro" id="IPR011332">
    <property type="entry name" value="Ribosomal_zn-bd"/>
</dbReference>
<reference evidence="2 3" key="1">
    <citation type="submission" date="2020-07" db="EMBL/GenBank/DDBJ databases">
        <title>Description of Limosilactobacillus balticus sp. nov., Limosilactobacillus agrestis sp. nov., Limosilactobacillus albertensis sp. nov., Limosilactobacillus rudii sp. nov., Limosilactobacillus fastidiosus sp. nov., five novel Limosilactobacillus species isolated from the vertebrate gastrointestinal tract, and proposal of 6 subspecies of Limosilactobacillus reuteri adapted to the gastrointestinal tract of specific vertebrate hosts.</title>
        <authorList>
            <person name="Li F."/>
            <person name="Cheng C."/>
            <person name="Zheng J."/>
            <person name="Quevedo R.M."/>
            <person name="Li J."/>
            <person name="Roos S."/>
            <person name="Gaenzle M.G."/>
            <person name="Walter J."/>
        </authorList>
    </citation>
    <scope>NUCLEOTIDE SEQUENCE [LARGE SCALE GENOMIC DNA]</scope>
    <source>
        <strain evidence="2 3">STM2_1</strain>
    </source>
</reference>
<name>A0A7W3YN28_9LACO</name>
<accession>A0A7W3YN28</accession>
<dbReference type="Pfam" id="PF13240">
    <property type="entry name" value="Zn_Ribbon_1"/>
    <property type="match status" value="1"/>
</dbReference>
<dbReference type="InterPro" id="IPR038587">
    <property type="entry name" value="Ribosomal_eL40_sf"/>
</dbReference>
<proteinExistence type="predicted"/>
<dbReference type="GO" id="GO:0006412">
    <property type="term" value="P:translation"/>
    <property type="evidence" value="ECO:0007669"/>
    <property type="project" value="InterPro"/>
</dbReference>
<feature type="domain" description="Zinc-ribbon" evidence="1">
    <location>
        <begin position="4"/>
        <end position="23"/>
    </location>
</feature>
<organism evidence="2 3">
    <name type="scientific">Limosilactobacillus rudii</name>
    <dbReference type="NCBI Taxonomy" id="2759755"/>
    <lineage>
        <taxon>Bacteria</taxon>
        <taxon>Bacillati</taxon>
        <taxon>Bacillota</taxon>
        <taxon>Bacilli</taxon>
        <taxon>Lactobacillales</taxon>
        <taxon>Lactobacillaceae</taxon>
        <taxon>Limosilactobacillus</taxon>
    </lineage>
</organism>
<dbReference type="Proteomes" id="UP000517106">
    <property type="component" value="Unassembled WGS sequence"/>
</dbReference>